<keyword evidence="2" id="KW-0812">Transmembrane</keyword>
<dbReference type="GeneID" id="84580123"/>
<feature type="transmembrane region" description="Helical" evidence="2">
    <location>
        <begin position="12"/>
        <end position="29"/>
    </location>
</feature>
<gene>
    <name evidence="3" type="ORF">C8P65_102149</name>
</gene>
<evidence type="ECO:0000313" key="3">
    <source>
        <dbReference type="EMBL" id="PTX08107.1"/>
    </source>
</evidence>
<proteinExistence type="predicted"/>
<dbReference type="RefSeq" id="WP_107781402.1">
    <property type="nucleotide sequence ID" value="NZ_CAUTHO010000013.1"/>
</dbReference>
<keyword evidence="2" id="KW-0472">Membrane</keyword>
<dbReference type="EMBL" id="QBKG01000002">
    <property type="protein sequence ID" value="PTX08107.1"/>
    <property type="molecule type" value="Genomic_DNA"/>
</dbReference>
<sequence length="102" mass="11767">MEWITEVLKEHFGSFIGMVLSGLAGWFFGRPKQQMELQTSELDNVDKAVKIYREMIEDLGTKYANAIDELKKANQRIKDLEASVEELLTELKKYKQLNGKAK</sequence>
<feature type="coiled-coil region" evidence="1">
    <location>
        <begin position="56"/>
        <end position="97"/>
    </location>
</feature>
<evidence type="ECO:0000256" key="1">
    <source>
        <dbReference type="SAM" id="Coils"/>
    </source>
</evidence>
<keyword evidence="2" id="KW-1133">Transmembrane helix</keyword>
<evidence type="ECO:0000313" key="4">
    <source>
        <dbReference type="Proteomes" id="UP000243985"/>
    </source>
</evidence>
<protein>
    <recommendedName>
        <fullName evidence="5">Cell wall anchor protein</fullName>
    </recommendedName>
</protein>
<dbReference type="Proteomes" id="UP000243985">
    <property type="component" value="Unassembled WGS sequence"/>
</dbReference>
<evidence type="ECO:0008006" key="5">
    <source>
        <dbReference type="Google" id="ProtNLM"/>
    </source>
</evidence>
<dbReference type="AlphaFoldDB" id="A0A2T5XXC0"/>
<keyword evidence="1" id="KW-0175">Coiled coil</keyword>
<reference evidence="3 4" key="1">
    <citation type="submission" date="2018-04" db="EMBL/GenBank/DDBJ databases">
        <title>Genomic Encyclopedia of Archaeal and Bacterial Type Strains, Phase II (KMG-II): from individual species to whole genera.</title>
        <authorList>
            <person name="Goeker M."/>
        </authorList>
    </citation>
    <scope>NUCLEOTIDE SEQUENCE [LARGE SCALE GENOMIC DNA]</scope>
    <source>
        <strain evidence="3 4">DSM 22902</strain>
    </source>
</reference>
<comment type="caution">
    <text evidence="3">The sequence shown here is derived from an EMBL/GenBank/DDBJ whole genome shotgun (WGS) entry which is preliminary data.</text>
</comment>
<evidence type="ECO:0000256" key="2">
    <source>
        <dbReference type="SAM" id="Phobius"/>
    </source>
</evidence>
<organism evidence="3 4">
    <name type="scientific">Capnocytophaga leadbetteri</name>
    <dbReference type="NCBI Taxonomy" id="327575"/>
    <lineage>
        <taxon>Bacteria</taxon>
        <taxon>Pseudomonadati</taxon>
        <taxon>Bacteroidota</taxon>
        <taxon>Flavobacteriia</taxon>
        <taxon>Flavobacteriales</taxon>
        <taxon>Flavobacteriaceae</taxon>
        <taxon>Capnocytophaga</taxon>
    </lineage>
</organism>
<accession>A0A2T5XXC0</accession>
<name>A0A2T5XXC0_9FLAO</name>